<evidence type="ECO:0000313" key="11">
    <source>
        <dbReference type="Proteomes" id="UP000305674"/>
    </source>
</evidence>
<dbReference type="OrthoDB" id="6397034at2"/>
<evidence type="ECO:0000256" key="5">
    <source>
        <dbReference type="ARBA" id="ARBA00022573"/>
    </source>
</evidence>
<accession>A0A4U1BLH6</accession>
<dbReference type="Pfam" id="PF03186">
    <property type="entry name" value="CobD_Cbib"/>
    <property type="match status" value="1"/>
</dbReference>
<comment type="pathway">
    <text evidence="2">Cofactor biosynthesis; adenosylcobalamin biosynthesis.</text>
</comment>
<dbReference type="UniPathway" id="UPA00148"/>
<comment type="subcellular location">
    <subcellularLocation>
        <location evidence="1">Cell membrane</location>
        <topology evidence="1">Multi-pass membrane protein</topology>
    </subcellularLocation>
</comment>
<evidence type="ECO:0000256" key="3">
    <source>
        <dbReference type="ARBA" id="ARBA00006263"/>
    </source>
</evidence>
<dbReference type="AlphaFoldDB" id="A0A4U1BLH6"/>
<evidence type="ECO:0000256" key="2">
    <source>
        <dbReference type="ARBA" id="ARBA00004953"/>
    </source>
</evidence>
<organism evidence="10 11">
    <name type="scientific">Ferrimonas sediminicola</name>
    <dbReference type="NCBI Taxonomy" id="2569538"/>
    <lineage>
        <taxon>Bacteria</taxon>
        <taxon>Pseudomonadati</taxon>
        <taxon>Pseudomonadota</taxon>
        <taxon>Gammaproteobacteria</taxon>
        <taxon>Alteromonadales</taxon>
        <taxon>Ferrimonadaceae</taxon>
        <taxon>Ferrimonas</taxon>
    </lineage>
</organism>
<dbReference type="RefSeq" id="WP_136851154.1">
    <property type="nucleotide sequence ID" value="NZ_SWCI01000001.1"/>
</dbReference>
<evidence type="ECO:0000256" key="7">
    <source>
        <dbReference type="ARBA" id="ARBA00022989"/>
    </source>
</evidence>
<sequence length="320" mass="35472">MQTLLGPLYPWLAPPLILGIAVLVNQQLPDRWLLSHRLATLADAIADKVIHPYRDGAQQRLAGILSLMIILVPAVGLSWALVSLAAYPEPFHILLIALCLPGRTQQLEHRALVHQLQAGHKGRARQTLAPFTLRRTDNLSEVGLVKAGIESRLVHEAGTTFSWLLFYPLLGLVPALAVWLILQLARQWTPLKGRTRFFGQGIARISHWLQLPVNALLALTLSLYGRPLAGWRELQELKEPQPGGVHWPQIAMAHHLGAQLGGPWMLEERRLPRPRLGPDRPPGAHHLLRADKLLQLARWLWLTLLLLGGGALAMALSGPL</sequence>
<comment type="caution">
    <text evidence="10">The sequence shown here is derived from an EMBL/GenBank/DDBJ whole genome shotgun (WGS) entry which is preliminary data.</text>
</comment>
<dbReference type="GO" id="GO:0009236">
    <property type="term" value="P:cobalamin biosynthetic process"/>
    <property type="evidence" value="ECO:0007669"/>
    <property type="project" value="UniProtKB-UniPathway"/>
</dbReference>
<name>A0A4U1BLH6_9GAMM</name>
<keyword evidence="8 9" id="KW-0472">Membrane</keyword>
<dbReference type="EMBL" id="SWCI01000001">
    <property type="protein sequence ID" value="TKB51517.1"/>
    <property type="molecule type" value="Genomic_DNA"/>
</dbReference>
<dbReference type="GO" id="GO:0005886">
    <property type="term" value="C:plasma membrane"/>
    <property type="evidence" value="ECO:0007669"/>
    <property type="project" value="UniProtKB-SubCell"/>
</dbReference>
<evidence type="ECO:0000256" key="1">
    <source>
        <dbReference type="ARBA" id="ARBA00004651"/>
    </source>
</evidence>
<evidence type="ECO:0000256" key="8">
    <source>
        <dbReference type="ARBA" id="ARBA00023136"/>
    </source>
</evidence>
<keyword evidence="5" id="KW-0169">Cobalamin biosynthesis</keyword>
<feature type="transmembrane region" description="Helical" evidence="9">
    <location>
        <begin position="299"/>
        <end position="318"/>
    </location>
</feature>
<dbReference type="GO" id="GO:0048472">
    <property type="term" value="F:threonine-phosphate decarboxylase activity"/>
    <property type="evidence" value="ECO:0007669"/>
    <property type="project" value="InterPro"/>
</dbReference>
<feature type="transmembrane region" description="Helical" evidence="9">
    <location>
        <begin position="6"/>
        <end position="24"/>
    </location>
</feature>
<evidence type="ECO:0000256" key="4">
    <source>
        <dbReference type="ARBA" id="ARBA00022475"/>
    </source>
</evidence>
<keyword evidence="7 9" id="KW-1133">Transmembrane helix</keyword>
<dbReference type="PANTHER" id="PTHR34308">
    <property type="entry name" value="COBALAMIN BIOSYNTHESIS PROTEIN CBIB"/>
    <property type="match status" value="1"/>
</dbReference>
<gene>
    <name evidence="10" type="ORF">FCL40_02900</name>
</gene>
<dbReference type="InterPro" id="IPR004485">
    <property type="entry name" value="Cobalamin_biosynth_CobD/CbiB"/>
</dbReference>
<keyword evidence="11" id="KW-1185">Reference proteome</keyword>
<reference evidence="10 11" key="1">
    <citation type="submission" date="2019-04" db="EMBL/GenBank/DDBJ databases">
        <authorList>
            <person name="Hwang J.C."/>
        </authorList>
    </citation>
    <scope>NUCLEOTIDE SEQUENCE [LARGE SCALE GENOMIC DNA]</scope>
    <source>
        <strain evidence="10 11">IMCC35001</strain>
    </source>
</reference>
<keyword evidence="4" id="KW-1003">Cell membrane</keyword>
<protein>
    <recommendedName>
        <fullName evidence="12">Adenosylcobinamide-phosphate synthase</fullName>
    </recommendedName>
</protein>
<dbReference type="Proteomes" id="UP000305674">
    <property type="component" value="Unassembled WGS sequence"/>
</dbReference>
<feature type="transmembrane region" description="Helical" evidence="9">
    <location>
        <begin position="61"/>
        <end position="82"/>
    </location>
</feature>
<dbReference type="PANTHER" id="PTHR34308:SF1">
    <property type="entry name" value="COBALAMIN BIOSYNTHESIS PROTEIN CBIB"/>
    <property type="match status" value="1"/>
</dbReference>
<evidence type="ECO:0000313" key="10">
    <source>
        <dbReference type="EMBL" id="TKB51517.1"/>
    </source>
</evidence>
<comment type="similarity">
    <text evidence="3">Belongs to the CobD/CbiB family.</text>
</comment>
<keyword evidence="6 9" id="KW-0812">Transmembrane</keyword>
<evidence type="ECO:0008006" key="12">
    <source>
        <dbReference type="Google" id="ProtNLM"/>
    </source>
</evidence>
<feature type="transmembrane region" description="Helical" evidence="9">
    <location>
        <begin position="161"/>
        <end position="184"/>
    </location>
</feature>
<evidence type="ECO:0000256" key="6">
    <source>
        <dbReference type="ARBA" id="ARBA00022692"/>
    </source>
</evidence>
<proteinExistence type="inferred from homology"/>
<evidence type="ECO:0000256" key="9">
    <source>
        <dbReference type="SAM" id="Phobius"/>
    </source>
</evidence>